<dbReference type="SUPFAM" id="SSF54637">
    <property type="entry name" value="Thioesterase/thiol ester dehydrase-isomerase"/>
    <property type="match status" value="1"/>
</dbReference>
<keyword evidence="2" id="KW-1185">Reference proteome</keyword>
<evidence type="ECO:0000313" key="2">
    <source>
        <dbReference type="Proteomes" id="UP001156441"/>
    </source>
</evidence>
<protein>
    <submittedName>
        <fullName evidence="1">Acyl-CoA thioesterase</fullName>
    </submittedName>
</protein>
<proteinExistence type="predicted"/>
<dbReference type="RefSeq" id="WP_260196135.1">
    <property type="nucleotide sequence ID" value="NZ_JAFFZE010000034.1"/>
</dbReference>
<comment type="caution">
    <text evidence="1">The sequence shown here is derived from an EMBL/GenBank/DDBJ whole genome shotgun (WGS) entry which is preliminary data.</text>
</comment>
<sequence>MTYRIPLTVRSYELDSLGHVNHAVYHQYAEVARMSGFQAAGCEWEDMRGGRAAPVLLSTTVHFRRELRANESIEVSCEAKFGTGKTFAVDSLITKADGTVAAEVTCVLGVMDLDARKLVADPRAVLEAAGFRAEVLAAGD</sequence>
<dbReference type="PANTHER" id="PTHR31793:SF24">
    <property type="entry name" value="LONG-CHAIN ACYL-COA THIOESTERASE FADM"/>
    <property type="match status" value="1"/>
</dbReference>
<gene>
    <name evidence="1" type="ORF">JT362_34235</name>
</gene>
<dbReference type="Pfam" id="PF13279">
    <property type="entry name" value="4HBT_2"/>
    <property type="match status" value="1"/>
</dbReference>
<dbReference type="Proteomes" id="UP001156441">
    <property type="component" value="Unassembled WGS sequence"/>
</dbReference>
<name>A0ABT2JJV5_9PSEU</name>
<accession>A0ABT2JJV5</accession>
<organism evidence="1 2">
    <name type="scientific">Actinophytocola gossypii</name>
    <dbReference type="NCBI Taxonomy" id="2812003"/>
    <lineage>
        <taxon>Bacteria</taxon>
        <taxon>Bacillati</taxon>
        <taxon>Actinomycetota</taxon>
        <taxon>Actinomycetes</taxon>
        <taxon>Pseudonocardiales</taxon>
        <taxon>Pseudonocardiaceae</taxon>
    </lineage>
</organism>
<dbReference type="PANTHER" id="PTHR31793">
    <property type="entry name" value="4-HYDROXYBENZOYL-COA THIOESTERASE FAMILY MEMBER"/>
    <property type="match status" value="1"/>
</dbReference>
<dbReference type="Gene3D" id="3.10.129.10">
    <property type="entry name" value="Hotdog Thioesterase"/>
    <property type="match status" value="1"/>
</dbReference>
<dbReference type="CDD" id="cd00586">
    <property type="entry name" value="4HBT"/>
    <property type="match status" value="1"/>
</dbReference>
<evidence type="ECO:0000313" key="1">
    <source>
        <dbReference type="EMBL" id="MCT2588182.1"/>
    </source>
</evidence>
<dbReference type="InterPro" id="IPR050563">
    <property type="entry name" value="4-hydroxybenzoyl-CoA_TE"/>
</dbReference>
<dbReference type="InterPro" id="IPR029069">
    <property type="entry name" value="HotDog_dom_sf"/>
</dbReference>
<reference evidence="1 2" key="1">
    <citation type="submission" date="2021-02" db="EMBL/GenBank/DDBJ databases">
        <title>Actinophytocola xerophila sp. nov., isolated from soil of cotton cropping field.</title>
        <authorList>
            <person name="Huang R."/>
            <person name="Chen X."/>
            <person name="Ge X."/>
            <person name="Liu W."/>
        </authorList>
    </citation>
    <scope>NUCLEOTIDE SEQUENCE [LARGE SCALE GENOMIC DNA]</scope>
    <source>
        <strain evidence="1 2">S1-96</strain>
    </source>
</reference>
<dbReference type="EMBL" id="JAFFZE010000034">
    <property type="protein sequence ID" value="MCT2588182.1"/>
    <property type="molecule type" value="Genomic_DNA"/>
</dbReference>